<keyword evidence="6 9" id="KW-1133">Transmembrane helix</keyword>
<evidence type="ECO:0000256" key="7">
    <source>
        <dbReference type="ARBA" id="ARBA00023065"/>
    </source>
</evidence>
<dbReference type="EMBL" id="JADEWL010000123">
    <property type="protein sequence ID" value="MBE9215878.1"/>
    <property type="molecule type" value="Genomic_DNA"/>
</dbReference>
<feature type="transmembrane region" description="Helical" evidence="9">
    <location>
        <begin position="12"/>
        <end position="30"/>
    </location>
</feature>
<accession>A0A8J7F4G7</accession>
<keyword evidence="7" id="KW-0406">Ion transport</keyword>
<keyword evidence="8 9" id="KW-0472">Membrane</keyword>
<evidence type="ECO:0000256" key="2">
    <source>
        <dbReference type="ARBA" id="ARBA00005551"/>
    </source>
</evidence>
<dbReference type="SUPFAM" id="SSF52402">
    <property type="entry name" value="Adenine nucleotide alpha hydrolases-like"/>
    <property type="match status" value="2"/>
</dbReference>
<feature type="domain" description="UspA" evidence="10">
    <location>
        <begin position="429"/>
        <end position="560"/>
    </location>
</feature>
<dbReference type="AlphaFoldDB" id="A0A8J7F4G7"/>
<evidence type="ECO:0000256" key="6">
    <source>
        <dbReference type="ARBA" id="ARBA00022989"/>
    </source>
</evidence>
<dbReference type="GO" id="GO:0016020">
    <property type="term" value="C:membrane"/>
    <property type="evidence" value="ECO:0007669"/>
    <property type="project" value="UniProtKB-SubCell"/>
</dbReference>
<organism evidence="12 13">
    <name type="scientific">Plectonema cf. radiosum LEGE 06105</name>
    <dbReference type="NCBI Taxonomy" id="945769"/>
    <lineage>
        <taxon>Bacteria</taxon>
        <taxon>Bacillati</taxon>
        <taxon>Cyanobacteriota</taxon>
        <taxon>Cyanophyceae</taxon>
        <taxon>Oscillatoriophycideae</taxon>
        <taxon>Oscillatoriales</taxon>
        <taxon>Microcoleaceae</taxon>
        <taxon>Plectonema</taxon>
    </lineage>
</organism>
<dbReference type="PANTHER" id="PTHR43562:SF4">
    <property type="entry name" value="NA(+)_H(+) ANTIPORTER NHAS5"/>
    <property type="match status" value="1"/>
</dbReference>
<evidence type="ECO:0000256" key="4">
    <source>
        <dbReference type="ARBA" id="ARBA00022449"/>
    </source>
</evidence>
<protein>
    <submittedName>
        <fullName evidence="12">Cation:proton antiporter</fullName>
    </submittedName>
</protein>
<gene>
    <name evidence="12" type="ORF">IQ247_24990</name>
</gene>
<evidence type="ECO:0000259" key="10">
    <source>
        <dbReference type="Pfam" id="PF00582"/>
    </source>
</evidence>
<comment type="similarity">
    <text evidence="2">Belongs to the monovalent cation:proton antiporter 2 (CPA2) transporter (TC 2.A.37) family.</text>
</comment>
<dbReference type="InterPro" id="IPR006153">
    <property type="entry name" value="Cation/H_exchanger_TM"/>
</dbReference>
<evidence type="ECO:0000313" key="13">
    <source>
        <dbReference type="Proteomes" id="UP000620559"/>
    </source>
</evidence>
<keyword evidence="5 9" id="KW-0812">Transmembrane</keyword>
<feature type="transmembrane region" description="Helical" evidence="9">
    <location>
        <begin position="364"/>
        <end position="382"/>
    </location>
</feature>
<evidence type="ECO:0000256" key="3">
    <source>
        <dbReference type="ARBA" id="ARBA00022448"/>
    </source>
</evidence>
<feature type="transmembrane region" description="Helical" evidence="9">
    <location>
        <begin position="334"/>
        <end position="352"/>
    </location>
</feature>
<dbReference type="Pfam" id="PF00582">
    <property type="entry name" value="Usp"/>
    <property type="match status" value="2"/>
</dbReference>
<dbReference type="Gene3D" id="3.40.50.12370">
    <property type="match status" value="1"/>
</dbReference>
<dbReference type="GO" id="GO:1902600">
    <property type="term" value="P:proton transmembrane transport"/>
    <property type="evidence" value="ECO:0007669"/>
    <property type="project" value="InterPro"/>
</dbReference>
<evidence type="ECO:0000256" key="8">
    <source>
        <dbReference type="ARBA" id="ARBA00023136"/>
    </source>
</evidence>
<feature type="transmembrane region" description="Helical" evidence="9">
    <location>
        <begin position="275"/>
        <end position="294"/>
    </location>
</feature>
<feature type="transmembrane region" description="Helical" evidence="9">
    <location>
        <begin position="224"/>
        <end position="255"/>
    </location>
</feature>
<evidence type="ECO:0000256" key="9">
    <source>
        <dbReference type="SAM" id="Phobius"/>
    </source>
</evidence>
<feature type="transmembrane region" description="Helical" evidence="9">
    <location>
        <begin position="183"/>
        <end position="204"/>
    </location>
</feature>
<feature type="domain" description="Cation/H+ exchanger transmembrane" evidence="11">
    <location>
        <begin position="21"/>
        <end position="382"/>
    </location>
</feature>
<feature type="transmembrane region" description="Helical" evidence="9">
    <location>
        <begin position="301"/>
        <end position="322"/>
    </location>
</feature>
<dbReference type="Pfam" id="PF00999">
    <property type="entry name" value="Na_H_Exchanger"/>
    <property type="match status" value="1"/>
</dbReference>
<dbReference type="PANTHER" id="PTHR43562">
    <property type="entry name" value="NAPA-TYPE SODIUM/HYDROGEN ANTIPORTER"/>
    <property type="match status" value="1"/>
</dbReference>
<dbReference type="InterPro" id="IPR038770">
    <property type="entry name" value="Na+/solute_symporter_sf"/>
</dbReference>
<evidence type="ECO:0000259" key="11">
    <source>
        <dbReference type="Pfam" id="PF00999"/>
    </source>
</evidence>
<evidence type="ECO:0000313" key="12">
    <source>
        <dbReference type="EMBL" id="MBE9215878.1"/>
    </source>
</evidence>
<reference evidence="12" key="1">
    <citation type="submission" date="2020-10" db="EMBL/GenBank/DDBJ databases">
        <authorList>
            <person name="Castelo-Branco R."/>
            <person name="Eusebio N."/>
            <person name="Adriana R."/>
            <person name="Vieira A."/>
            <person name="Brugerolle De Fraissinette N."/>
            <person name="Rezende De Castro R."/>
            <person name="Schneider M.P."/>
            <person name="Vasconcelos V."/>
            <person name="Leao P.N."/>
        </authorList>
    </citation>
    <scope>NUCLEOTIDE SEQUENCE</scope>
    <source>
        <strain evidence="12">LEGE 06105</strain>
    </source>
</reference>
<dbReference type="RefSeq" id="WP_193924143.1">
    <property type="nucleotide sequence ID" value="NZ_JADEWL010000123.1"/>
</dbReference>
<feature type="domain" description="UspA" evidence="10">
    <location>
        <begin position="568"/>
        <end position="691"/>
    </location>
</feature>
<feature type="transmembrane region" description="Helical" evidence="9">
    <location>
        <begin position="122"/>
        <end position="142"/>
    </location>
</feature>
<evidence type="ECO:0000256" key="5">
    <source>
        <dbReference type="ARBA" id="ARBA00022692"/>
    </source>
</evidence>
<comment type="caution">
    <text evidence="12">The sequence shown here is derived from an EMBL/GenBank/DDBJ whole genome shotgun (WGS) entry which is preliminary data.</text>
</comment>
<keyword evidence="3" id="KW-0813">Transport</keyword>
<evidence type="ECO:0000256" key="1">
    <source>
        <dbReference type="ARBA" id="ARBA00004141"/>
    </source>
</evidence>
<keyword evidence="13" id="KW-1185">Reference proteome</keyword>
<proteinExistence type="inferred from homology"/>
<keyword evidence="4" id="KW-0050">Antiport</keyword>
<feature type="transmembrane region" description="Helical" evidence="9">
    <location>
        <begin position="95"/>
        <end position="116"/>
    </location>
</feature>
<dbReference type="InterPro" id="IPR006016">
    <property type="entry name" value="UspA"/>
</dbReference>
<name>A0A8J7F4G7_9CYAN</name>
<comment type="subcellular location">
    <subcellularLocation>
        <location evidence="1">Membrane</location>
        <topology evidence="1">Multi-pass membrane protein</topology>
    </subcellularLocation>
</comment>
<dbReference type="GO" id="GO:0015297">
    <property type="term" value="F:antiporter activity"/>
    <property type="evidence" value="ECO:0007669"/>
    <property type="project" value="UniProtKB-KW"/>
</dbReference>
<feature type="transmembrane region" description="Helical" evidence="9">
    <location>
        <begin position="36"/>
        <end position="56"/>
    </location>
</feature>
<dbReference type="Proteomes" id="UP000620559">
    <property type="component" value="Unassembled WGS sequence"/>
</dbReference>
<dbReference type="Gene3D" id="1.20.1530.20">
    <property type="match status" value="1"/>
</dbReference>
<feature type="transmembrane region" description="Helical" evidence="9">
    <location>
        <begin position="154"/>
        <end position="177"/>
    </location>
</feature>
<sequence>MEQILQEIQKSPIIAFTILLLVILIVPPIFERLRLPGLVGLLTAGIFLGPDGLGVLNAESENMKLLSDIGKIYLMFVAGLEIDLEDFRRTKNRSLGFGIATFLIPLIFGMTVGRFFNFGWNASILIGSLLASHTLLGFPIITRLGVTSNQAVTVTIGATIFTDIAALLVLAICVSISAGEFSIASVVMQLAILAIYSVVILVGFDWAGKEYFRRTGDEQSNQFLFVLLAVFLASVGAQIVNVDRIVGAFLAGLAVNDVVGHSPVEEKVEFVGSTLFIPFFFVNMGLLINLSGFVSSLSSELLLTLGIVGALISSKFLAAFTAKLLYGYNWNETLTMWSLSLPQVAATLAAALVGKNAGIITDSVFNTVIVLMLVTAILGPVLTEKFGRNLTVPQANLPKNPQNYQLDAEDVDLDLDNNNDNFIYQNLFKVIVPIYNPNTARYLIEMGALLAHHEKGIVVPLSIPKAHVYMDEPELKVSIKRSKLLLQQAITISEEFQAQAQPLIRIDDDLARGISRAAREQNADLIVMGWSPNSSLQARLFGNIIDNVFWSAHCPVAVMRLLDKPINIHRILVPVRSITPQILRVIQFAQLFADTNEAAVTLLQVCPRKTIDKEIALFESELSSLLNQSKSPKEVLIQTIRQDDVAKVIINQASAYDMVILRSFRRRTAGGLAVSDVTSKVLSEISCSMVLFGEPNSG</sequence>